<gene>
    <name evidence="1" type="ORF">CCGE525_13475</name>
</gene>
<dbReference type="InterPro" id="IPR011008">
    <property type="entry name" value="Dimeric_a/b-barrel"/>
</dbReference>
<dbReference type="PIRSF" id="PIRSF007028">
    <property type="entry name" value="UCP007028"/>
    <property type="match status" value="1"/>
</dbReference>
<dbReference type="InterPro" id="IPR009874">
    <property type="entry name" value="DUF1428"/>
</dbReference>
<reference evidence="1 2" key="1">
    <citation type="submission" date="2018-10" db="EMBL/GenBank/DDBJ databases">
        <title>Rhizobium etli, R. leguminosarum and a new Rhizobium genospecies from Phaseolus dumosus.</title>
        <authorList>
            <person name="Ramirez-Puebla S.T."/>
            <person name="Rogel-Hernandez M.A."/>
            <person name="Guerrero G."/>
            <person name="Ormeno-Orrillo E."/>
            <person name="Martinez-Romero J.C."/>
            <person name="Negrete-Yankelevich S."/>
            <person name="Martinez-Romero E."/>
        </authorList>
    </citation>
    <scope>NUCLEOTIDE SEQUENCE [LARGE SCALE GENOMIC DNA]</scope>
    <source>
        <strain evidence="1 2">CCGE525</strain>
    </source>
</reference>
<dbReference type="EMBL" id="CP032694">
    <property type="protein sequence ID" value="AYG59699.1"/>
    <property type="molecule type" value="Genomic_DNA"/>
</dbReference>
<dbReference type="AlphaFoldDB" id="A0A387FMM6"/>
<sequence length="117" mass="13449">MPYVDGFVIAVPKDKIETYKALARKAGDIWMEYGALSYVESIGDDVPYGELTSFPRSVQAKEDEVVIFSWITYESRQQRDAVMEKVMVDSRLKDEMANMPFDGKRMIYGGFDIFLQL</sequence>
<accession>A0A387FMM6</accession>
<dbReference type="Proteomes" id="UP000282195">
    <property type="component" value="Chromosome"/>
</dbReference>
<dbReference type="Pfam" id="PF07237">
    <property type="entry name" value="DUF1428"/>
    <property type="match status" value="1"/>
</dbReference>
<dbReference type="Gene3D" id="3.30.70.100">
    <property type="match status" value="1"/>
</dbReference>
<keyword evidence="2" id="KW-1185">Reference proteome</keyword>
<protein>
    <submittedName>
        <fullName evidence="1">DUF1428 family protein</fullName>
    </submittedName>
</protein>
<evidence type="ECO:0000313" key="1">
    <source>
        <dbReference type="EMBL" id="AYG59699.1"/>
    </source>
</evidence>
<organism evidence="1 2">
    <name type="scientific">Rhizobium jaguaris</name>
    <dbReference type="NCBI Taxonomy" id="1312183"/>
    <lineage>
        <taxon>Bacteria</taxon>
        <taxon>Pseudomonadati</taxon>
        <taxon>Pseudomonadota</taxon>
        <taxon>Alphaproteobacteria</taxon>
        <taxon>Hyphomicrobiales</taxon>
        <taxon>Rhizobiaceae</taxon>
        <taxon>Rhizobium/Agrobacterium group</taxon>
        <taxon>Rhizobium</taxon>
    </lineage>
</organism>
<name>A0A387FMM6_9HYPH</name>
<dbReference type="SUPFAM" id="SSF54909">
    <property type="entry name" value="Dimeric alpha+beta barrel"/>
    <property type="match status" value="1"/>
</dbReference>
<dbReference type="KEGG" id="rjg:CCGE525_13475"/>
<proteinExistence type="predicted"/>
<evidence type="ECO:0000313" key="2">
    <source>
        <dbReference type="Proteomes" id="UP000282195"/>
    </source>
</evidence>
<dbReference type="RefSeq" id="WP_120704704.1">
    <property type="nucleotide sequence ID" value="NZ_CP032694.1"/>
</dbReference>
<dbReference type="OrthoDB" id="9792392at2"/>